<name>A0A2R6XJP1_MARPO</name>
<feature type="compositionally biased region" description="Low complexity" evidence="1">
    <location>
        <begin position="475"/>
        <end position="491"/>
    </location>
</feature>
<dbReference type="OrthoDB" id="765227at2759"/>
<reference evidence="4" key="1">
    <citation type="journal article" date="2017" name="Cell">
        <title>Insights into land plant evolution garnered from the Marchantia polymorpha genome.</title>
        <authorList>
            <person name="Bowman J.L."/>
            <person name="Kohchi T."/>
            <person name="Yamato K.T."/>
            <person name="Jenkins J."/>
            <person name="Shu S."/>
            <person name="Ishizaki K."/>
            <person name="Yamaoka S."/>
            <person name="Nishihama R."/>
            <person name="Nakamura Y."/>
            <person name="Berger F."/>
            <person name="Adam C."/>
            <person name="Aki S.S."/>
            <person name="Althoff F."/>
            <person name="Araki T."/>
            <person name="Arteaga-Vazquez M.A."/>
            <person name="Balasubrmanian S."/>
            <person name="Barry K."/>
            <person name="Bauer D."/>
            <person name="Boehm C.R."/>
            <person name="Briginshaw L."/>
            <person name="Caballero-Perez J."/>
            <person name="Catarino B."/>
            <person name="Chen F."/>
            <person name="Chiyoda S."/>
            <person name="Chovatia M."/>
            <person name="Davies K.M."/>
            <person name="Delmans M."/>
            <person name="Demura T."/>
            <person name="Dierschke T."/>
            <person name="Dolan L."/>
            <person name="Dorantes-Acosta A.E."/>
            <person name="Eklund D.M."/>
            <person name="Florent S.N."/>
            <person name="Flores-Sandoval E."/>
            <person name="Fujiyama A."/>
            <person name="Fukuzawa H."/>
            <person name="Galik B."/>
            <person name="Grimanelli D."/>
            <person name="Grimwood J."/>
            <person name="Grossniklaus U."/>
            <person name="Hamada T."/>
            <person name="Haseloff J."/>
            <person name="Hetherington A.J."/>
            <person name="Higo A."/>
            <person name="Hirakawa Y."/>
            <person name="Hundley H.N."/>
            <person name="Ikeda Y."/>
            <person name="Inoue K."/>
            <person name="Inoue S.I."/>
            <person name="Ishida S."/>
            <person name="Jia Q."/>
            <person name="Kakita M."/>
            <person name="Kanazawa T."/>
            <person name="Kawai Y."/>
            <person name="Kawashima T."/>
            <person name="Kennedy M."/>
            <person name="Kinose K."/>
            <person name="Kinoshita T."/>
            <person name="Kohara Y."/>
            <person name="Koide E."/>
            <person name="Komatsu K."/>
            <person name="Kopischke S."/>
            <person name="Kubo M."/>
            <person name="Kyozuka J."/>
            <person name="Lagercrantz U."/>
            <person name="Lin S.S."/>
            <person name="Lindquist E."/>
            <person name="Lipzen A.M."/>
            <person name="Lu C.W."/>
            <person name="De Luna E."/>
            <person name="Martienssen R.A."/>
            <person name="Minamino N."/>
            <person name="Mizutani M."/>
            <person name="Mizutani M."/>
            <person name="Mochizuki N."/>
            <person name="Monte I."/>
            <person name="Mosher R."/>
            <person name="Nagasaki H."/>
            <person name="Nakagami H."/>
            <person name="Naramoto S."/>
            <person name="Nishitani K."/>
            <person name="Ohtani M."/>
            <person name="Okamoto T."/>
            <person name="Okumura M."/>
            <person name="Phillips J."/>
            <person name="Pollak B."/>
            <person name="Reinders A."/>
            <person name="Rovekamp M."/>
            <person name="Sano R."/>
            <person name="Sawa S."/>
            <person name="Schmid M.W."/>
            <person name="Shirakawa M."/>
            <person name="Solano R."/>
            <person name="Spunde A."/>
            <person name="Suetsugu N."/>
            <person name="Sugano S."/>
            <person name="Sugiyama A."/>
            <person name="Sun R."/>
            <person name="Suzuki Y."/>
            <person name="Takenaka M."/>
            <person name="Takezawa D."/>
            <person name="Tomogane H."/>
            <person name="Tsuzuki M."/>
            <person name="Ueda T."/>
            <person name="Umeda M."/>
            <person name="Ward J.M."/>
            <person name="Watanabe Y."/>
            <person name="Yazaki K."/>
            <person name="Yokoyama R."/>
            <person name="Yoshitake Y."/>
            <person name="Yotsui I."/>
            <person name="Zachgo S."/>
            <person name="Schmutz J."/>
        </authorList>
    </citation>
    <scope>NUCLEOTIDE SEQUENCE [LARGE SCALE GENOMIC DNA]</scope>
    <source>
        <strain evidence="4">Tak-1</strain>
    </source>
</reference>
<evidence type="ECO:0000259" key="2">
    <source>
        <dbReference type="Pfam" id="PF25999"/>
    </source>
</evidence>
<organism evidence="3 4">
    <name type="scientific">Marchantia polymorpha</name>
    <name type="common">Common liverwort</name>
    <name type="synonym">Marchantia aquatica</name>
    <dbReference type="NCBI Taxonomy" id="3197"/>
    <lineage>
        <taxon>Eukaryota</taxon>
        <taxon>Viridiplantae</taxon>
        <taxon>Streptophyta</taxon>
        <taxon>Embryophyta</taxon>
        <taxon>Marchantiophyta</taxon>
        <taxon>Marchantiopsida</taxon>
        <taxon>Marchantiidae</taxon>
        <taxon>Marchantiales</taxon>
        <taxon>Marchantiaceae</taxon>
        <taxon>Marchantia</taxon>
    </lineage>
</organism>
<feature type="region of interest" description="Disordered" evidence="1">
    <location>
        <begin position="512"/>
        <end position="533"/>
    </location>
</feature>
<dbReference type="InterPro" id="IPR059024">
    <property type="entry name" value="SYNRG_C"/>
</dbReference>
<proteinExistence type="predicted"/>
<feature type="region of interest" description="Disordered" evidence="1">
    <location>
        <begin position="401"/>
        <end position="447"/>
    </location>
</feature>
<sequence length="985" mass="106233">MERSAMASALERAPPVQQIQYAPKRFLAPLPLSLFGELEDESIASLDEHSASAPSKPTSSPATVTTVISTTSSTSPADIVNGDDDDEFGDFESEFGDFESVPAGTSTVVTDSTSVASDLPALNLGQPNLHLPHGAQGNGKPVEVISEFETDFGAVAPAFSPASAPATTLSRSRLVVEEDLFGNFEVGSGMPKSEGRHSNGPVFNLFANFESSSISQPTKIVTKNPAQETHNLFDDFSSLSVNGTHHVEQSTATAKSVDGFEGFGALRTVQIEPSAAPKSSVSLFDDFGSDTFFDVPKRGPMNGFEDLFGDFEAPSLVTTQPSWSFANEFPDKSSEMKPKNNVSNCFDHLVFDPLGALQLDCSADKSDSPDVIFFSPKAQAHVQETGGESDDDWGDFVAPPPPVSVVPKPETTETTSNDLFTLGVKDSRNGDFGDLSLPGNRSQPQEQTHFPDFIDAWETDLVDSGTAKSNSNNGESTVASQAETTSQASAPAAPVKVDAFSFYEAQVSQFFPTTGSAKPDENGTSLGPDSRRSRSVDLDALYASPVVVKKHTRGKSYVEHSAAPLSLSLFGEEEDAAVAAAELSLGSSLSDFVGMGRHLDAVSGDEFPGGVSSSSDSQEDDVDADEFFLASADDLHKLTLWLLEEGRVQEALACTKHTAALLEFQALQEDCSRALESGDKEKASVITTKIEAAHAKLVKPQEWHRWQKRQRHENGLKHGSTLMVPKLTHEDMMSLLGGTSDPRGEYFRSHFQSDEIDSLAKKDLRAAAEQHTRALEAFQLLISATVQEQLLYVKAWSALASSCASELELGMIFWQRAVQAQSQSHLLTHRQGRNYFAALGQVYSVFLVLEATVRLHAPWLEVAGEKGKAVNRLIDECRTCWLGSGLKDAVYWALSDANESLPSTRTSWQGILDLSIAVNIASLKHTKGEVQPVCGLSLLPMKTLSGMASVEWGGRQYYLPLANMWANCVENEPPRLPILGLQQTG</sequence>
<evidence type="ECO:0000313" key="3">
    <source>
        <dbReference type="EMBL" id="PTQ46333.1"/>
    </source>
</evidence>
<dbReference type="Pfam" id="PF25999">
    <property type="entry name" value="SYNRG_C"/>
    <property type="match status" value="1"/>
</dbReference>
<feature type="compositionally biased region" description="Low complexity" evidence="1">
    <location>
        <begin position="405"/>
        <end position="416"/>
    </location>
</feature>
<dbReference type="Gramene" id="Mp4g10430.1">
    <property type="protein sequence ID" value="Mp4g10430.1.cds"/>
    <property type="gene ID" value="Mp4g10430"/>
</dbReference>
<dbReference type="PANTHER" id="PTHR35701:SF1">
    <property type="entry name" value="OS11G0148400 PROTEIN"/>
    <property type="match status" value="1"/>
</dbReference>
<evidence type="ECO:0000256" key="1">
    <source>
        <dbReference type="SAM" id="MobiDB-lite"/>
    </source>
</evidence>
<feature type="region of interest" description="Disordered" evidence="1">
    <location>
        <begin position="464"/>
        <end position="491"/>
    </location>
</feature>
<keyword evidence="4" id="KW-1185">Reference proteome</keyword>
<gene>
    <name evidence="3" type="ORF">MARPO_0011s0030</name>
</gene>
<feature type="region of interest" description="Disordered" evidence="1">
    <location>
        <begin position="45"/>
        <end position="84"/>
    </location>
</feature>
<dbReference type="EMBL" id="KZ772683">
    <property type="protein sequence ID" value="PTQ46333.1"/>
    <property type="molecule type" value="Genomic_DNA"/>
</dbReference>
<protein>
    <recommendedName>
        <fullName evidence="2">Synergin gamma C-terminal domain-containing protein</fullName>
    </recommendedName>
</protein>
<feature type="domain" description="Synergin gamma C-terminal" evidence="2">
    <location>
        <begin position="786"/>
        <end position="976"/>
    </location>
</feature>
<dbReference type="Proteomes" id="UP000244005">
    <property type="component" value="Unassembled WGS sequence"/>
</dbReference>
<feature type="compositionally biased region" description="Polar residues" evidence="1">
    <location>
        <begin position="512"/>
        <end position="527"/>
    </location>
</feature>
<accession>A0A2R6XJP1</accession>
<feature type="compositionally biased region" description="Low complexity" evidence="1">
    <location>
        <begin position="51"/>
        <end position="77"/>
    </location>
</feature>
<dbReference type="AlphaFoldDB" id="A0A2R6XJP1"/>
<dbReference type="PANTHER" id="PTHR35701">
    <property type="entry name" value="OS11G0148400 PROTEIN"/>
    <property type="match status" value="1"/>
</dbReference>
<evidence type="ECO:0000313" key="4">
    <source>
        <dbReference type="Proteomes" id="UP000244005"/>
    </source>
</evidence>